<dbReference type="AlphaFoldDB" id="A0A9D1H7I8"/>
<organism evidence="2 3">
    <name type="scientific">Candidatus Faecivivens stercoripullorum</name>
    <dbReference type="NCBI Taxonomy" id="2840805"/>
    <lineage>
        <taxon>Bacteria</taxon>
        <taxon>Bacillati</taxon>
        <taxon>Bacillota</taxon>
        <taxon>Clostridia</taxon>
        <taxon>Eubacteriales</taxon>
        <taxon>Oscillospiraceae</taxon>
        <taxon>Oscillospiraceae incertae sedis</taxon>
        <taxon>Candidatus Faecivivens</taxon>
    </lineage>
</organism>
<feature type="domain" description="Phospholipase C/D" evidence="1">
    <location>
        <begin position="7"/>
        <end position="138"/>
    </location>
</feature>
<dbReference type="Pfam" id="PF00882">
    <property type="entry name" value="Zn_dep_PLPC"/>
    <property type="match status" value="1"/>
</dbReference>
<proteinExistence type="predicted"/>
<protein>
    <submittedName>
        <fullName evidence="2">Zinc dependent phospholipase C family protein</fullName>
    </submittedName>
</protein>
<evidence type="ECO:0000259" key="1">
    <source>
        <dbReference type="Pfam" id="PF00882"/>
    </source>
</evidence>
<sequence>MPAAYAHYIFGDKVLALLPEHLRVMVDGSPRSRALYNIGVQGPDFFYFYHLYHPFNSVISVGIQMHHSQAAPFFERARKLLQKQFDPDLYAYLLGFITHFMLDSTCHPYILDRMKKSVATHHEIESEFDRMLMLEDAKNPFTHNPAAYCDASMENCRLIVKLFPGVTGEQVQKAIRMMKFSRGILRSNWFPKRVVLYNLSRLFQVKGMVLTESVLPYCLMSNRQLHQLFDKAIPETAALIESYDEGLYDNRPLDKRFKRNYETLQRYR</sequence>
<reference evidence="2" key="2">
    <citation type="journal article" date="2021" name="PeerJ">
        <title>Extensive microbial diversity within the chicken gut microbiome revealed by metagenomics and culture.</title>
        <authorList>
            <person name="Gilroy R."/>
            <person name="Ravi A."/>
            <person name="Getino M."/>
            <person name="Pursley I."/>
            <person name="Horton D.L."/>
            <person name="Alikhan N.F."/>
            <person name="Baker D."/>
            <person name="Gharbi K."/>
            <person name="Hall N."/>
            <person name="Watson M."/>
            <person name="Adriaenssens E.M."/>
            <person name="Foster-Nyarko E."/>
            <person name="Jarju S."/>
            <person name="Secka A."/>
            <person name="Antonio M."/>
            <person name="Oren A."/>
            <person name="Chaudhuri R.R."/>
            <person name="La Ragione R."/>
            <person name="Hildebrand F."/>
            <person name="Pallen M.J."/>
        </authorList>
    </citation>
    <scope>NUCLEOTIDE SEQUENCE</scope>
    <source>
        <strain evidence="2">ChiBcec7-5410</strain>
    </source>
</reference>
<evidence type="ECO:0000313" key="2">
    <source>
        <dbReference type="EMBL" id="HIT94199.1"/>
    </source>
</evidence>
<evidence type="ECO:0000313" key="3">
    <source>
        <dbReference type="Proteomes" id="UP000824160"/>
    </source>
</evidence>
<dbReference type="Proteomes" id="UP000824160">
    <property type="component" value="Unassembled WGS sequence"/>
</dbReference>
<name>A0A9D1H7I8_9FIRM</name>
<accession>A0A9D1H7I8</accession>
<reference evidence="2" key="1">
    <citation type="submission" date="2020-10" db="EMBL/GenBank/DDBJ databases">
        <authorList>
            <person name="Gilroy R."/>
        </authorList>
    </citation>
    <scope>NUCLEOTIDE SEQUENCE</scope>
    <source>
        <strain evidence="2">ChiBcec7-5410</strain>
    </source>
</reference>
<gene>
    <name evidence="2" type="ORF">IAC43_03365</name>
</gene>
<comment type="caution">
    <text evidence="2">The sequence shown here is derived from an EMBL/GenBank/DDBJ whole genome shotgun (WGS) entry which is preliminary data.</text>
</comment>
<dbReference type="EMBL" id="DVLW01000092">
    <property type="protein sequence ID" value="HIT94199.1"/>
    <property type="molecule type" value="Genomic_DNA"/>
</dbReference>
<dbReference type="InterPro" id="IPR029002">
    <property type="entry name" value="PLPC/GPLD1"/>
</dbReference>